<sequence length="153" mass="17138">MPLQIKDCLQSVKALTCYFAEANALLDSFSQALLAAASSGFSSVVNLDEMRCPRFVDKFRLTLSKVSFWHIAMQIAGSVLFVMLTIKGLCLLNRCLAILERGARKEPLCRRAFLLFLVTTCSYLLCFLFGIHAVSFMHLLIVTLVLDLLRGLR</sequence>
<evidence type="ECO:0000256" key="1">
    <source>
        <dbReference type="SAM" id="Phobius"/>
    </source>
</evidence>
<organism evidence="2 3">
    <name type="scientific">Candidatus Similichlamydia laticola</name>
    <dbReference type="NCBI Taxonomy" id="2170265"/>
    <lineage>
        <taxon>Bacteria</taxon>
        <taxon>Pseudomonadati</taxon>
        <taxon>Chlamydiota</taxon>
        <taxon>Chlamydiia</taxon>
        <taxon>Parachlamydiales</taxon>
        <taxon>Candidatus Parilichlamydiaceae</taxon>
        <taxon>Candidatus Similichlamydia</taxon>
    </lineage>
</organism>
<evidence type="ECO:0000313" key="3">
    <source>
        <dbReference type="Proteomes" id="UP000253816"/>
    </source>
</evidence>
<dbReference type="Proteomes" id="UP000253816">
    <property type="component" value="Unassembled WGS sequence"/>
</dbReference>
<dbReference type="AlphaFoldDB" id="A0A369KCZ3"/>
<gene>
    <name evidence="2" type="ORF">HAT2_00148</name>
</gene>
<evidence type="ECO:0000313" key="2">
    <source>
        <dbReference type="EMBL" id="RDB31768.1"/>
    </source>
</evidence>
<feature type="transmembrane region" description="Helical" evidence="1">
    <location>
        <begin position="68"/>
        <end position="92"/>
    </location>
</feature>
<name>A0A369KCZ3_9BACT</name>
<comment type="caution">
    <text evidence="2">The sequence shown here is derived from an EMBL/GenBank/DDBJ whole genome shotgun (WGS) entry which is preliminary data.</text>
</comment>
<dbReference type="RefSeq" id="WP_114544126.1">
    <property type="nucleotide sequence ID" value="NZ_QQBG01000008.1"/>
</dbReference>
<proteinExistence type="predicted"/>
<feature type="transmembrane region" description="Helical" evidence="1">
    <location>
        <begin position="113"/>
        <end position="146"/>
    </location>
</feature>
<keyword evidence="1" id="KW-0472">Membrane</keyword>
<dbReference type="EMBL" id="QQBG01000008">
    <property type="protein sequence ID" value="RDB31768.1"/>
    <property type="molecule type" value="Genomic_DNA"/>
</dbReference>
<keyword evidence="3" id="KW-1185">Reference proteome</keyword>
<keyword evidence="1" id="KW-1133">Transmembrane helix</keyword>
<keyword evidence="1" id="KW-0812">Transmembrane</keyword>
<accession>A0A369KCZ3</accession>
<reference evidence="2 3" key="1">
    <citation type="submission" date="2018-07" db="EMBL/GenBank/DDBJ databases">
        <title>Comparative genomics of the Candidatus Parilichlamydiaceae reveals evidence of convergent evolution and genome reduction in the phylum Chlamydiae.</title>
        <authorList>
            <person name="Taylor-Brown A."/>
            <person name="Polkinghorne A."/>
        </authorList>
    </citation>
    <scope>NUCLEOTIDE SEQUENCE [LARGE SCALE GENOMIC DNA]</scope>
    <source>
        <strain evidence="2 3">Hat2</strain>
    </source>
</reference>
<protein>
    <submittedName>
        <fullName evidence="2">Uncharacterized protein</fullName>
    </submittedName>
</protein>